<dbReference type="GO" id="GO:0006783">
    <property type="term" value="P:heme biosynthetic process"/>
    <property type="evidence" value="ECO:0007669"/>
    <property type="project" value="UniProtKB-UniRule"/>
</dbReference>
<keyword evidence="7" id="KW-0479">Metal-binding</keyword>
<sequence>MLKRKKGVLLINTGTPDSPSPHDVRRYLARFLSDKRIIKVPRVLWWPILHGMILPFRPYKSGKLYQKVWTKKGSPLAYFALRQNENLKKLLPDVEIETCMSYSHPLIDEGIDRLLGKGVEQLTIIPLYPQYSGTTSGASFDNVVSYFYGNDKIIDLKFIHSFYQHPKYIAYYASKIKEKLSQNNYNAILFSYHGIPESYVKSGDTYPKQCQETTQLIMEKVGDFPYYQSYQSKFGPGKWLTPATSKMLMDFPNKGIKKILVCSPGFVADCLETIYEIDIENRAYFKSSGGELFEYIHPFNEAKELAEILLDYI</sequence>
<dbReference type="RefSeq" id="WP_253360171.1">
    <property type="nucleotide sequence ID" value="NZ_JAIULA010000008.1"/>
</dbReference>
<keyword evidence="5 7" id="KW-0627">Porphyrin biosynthesis</keyword>
<comment type="function">
    <text evidence="7 8">Involved in coproporphyrin-dependent heme b biosynthesis. Catalyzes the insertion of ferrous iron into coproporphyrin III to form Fe-coproporphyrin III.</text>
</comment>
<dbReference type="InterPro" id="IPR033644">
    <property type="entry name" value="Ferrochelatase_C"/>
</dbReference>
<dbReference type="InterPro" id="IPR019772">
    <property type="entry name" value="Ferrochelatase_AS"/>
</dbReference>
<feature type="binding site" evidence="7">
    <location>
        <position position="193"/>
    </location>
    <ligand>
        <name>Fe(2+)</name>
        <dbReference type="ChEBI" id="CHEBI:29033"/>
    </ligand>
</feature>
<dbReference type="NCBIfam" id="TIGR00109">
    <property type="entry name" value="hemH"/>
    <property type="match status" value="1"/>
</dbReference>
<dbReference type="Gene3D" id="3.40.50.1400">
    <property type="match status" value="2"/>
</dbReference>
<evidence type="ECO:0000313" key="9">
    <source>
        <dbReference type="EMBL" id="MCP0886800.1"/>
    </source>
</evidence>
<feature type="binding site" evidence="7">
    <location>
        <position position="272"/>
    </location>
    <ligand>
        <name>Fe(2+)</name>
        <dbReference type="ChEBI" id="CHEBI:29033"/>
    </ligand>
</feature>
<dbReference type="Proteomes" id="UP001139006">
    <property type="component" value="Unassembled WGS sequence"/>
</dbReference>
<evidence type="ECO:0000256" key="1">
    <source>
        <dbReference type="ARBA" id="ARBA00004744"/>
    </source>
</evidence>
<keyword evidence="10" id="KW-1185">Reference proteome</keyword>
<keyword evidence="3 7" id="KW-0350">Heme biosynthesis</keyword>
<comment type="catalytic activity">
    <reaction evidence="6">
        <text>Fe-coproporphyrin III + 2 H(+) = coproporphyrin III + Fe(2+)</text>
        <dbReference type="Rhea" id="RHEA:49572"/>
        <dbReference type="ChEBI" id="CHEBI:15378"/>
        <dbReference type="ChEBI" id="CHEBI:29033"/>
        <dbReference type="ChEBI" id="CHEBI:68438"/>
        <dbReference type="ChEBI" id="CHEBI:131725"/>
        <dbReference type="EC" id="4.99.1.9"/>
    </reaction>
    <physiologicalReaction direction="right-to-left" evidence="6">
        <dbReference type="Rhea" id="RHEA:49574"/>
    </physiologicalReaction>
</comment>
<dbReference type="SUPFAM" id="SSF53800">
    <property type="entry name" value="Chelatase"/>
    <property type="match status" value="1"/>
</dbReference>
<dbReference type="GO" id="GO:0046872">
    <property type="term" value="F:metal ion binding"/>
    <property type="evidence" value="ECO:0007669"/>
    <property type="project" value="UniProtKB-UniRule"/>
</dbReference>
<evidence type="ECO:0000256" key="6">
    <source>
        <dbReference type="ARBA" id="ARBA00024536"/>
    </source>
</evidence>
<accession>A0A9X2JLN6</accession>
<dbReference type="EC" id="4.99.1.9" evidence="7"/>
<evidence type="ECO:0000256" key="2">
    <source>
        <dbReference type="ARBA" id="ARBA00023004"/>
    </source>
</evidence>
<comment type="caution">
    <text evidence="7">Lacks conserved residue(s) required for the propagation of feature annotation.</text>
</comment>
<dbReference type="HAMAP" id="MF_00323">
    <property type="entry name" value="Ferrochelatase"/>
    <property type="match status" value="1"/>
</dbReference>
<dbReference type="PROSITE" id="PS00534">
    <property type="entry name" value="FERROCHELATASE"/>
    <property type="match status" value="1"/>
</dbReference>
<protein>
    <recommendedName>
        <fullName evidence="7">Coproporphyrin III ferrochelatase</fullName>
        <ecNumber evidence="7">4.99.1.9</ecNumber>
    </recommendedName>
</protein>
<keyword evidence="7 8" id="KW-0963">Cytoplasm</keyword>
<dbReference type="PANTHER" id="PTHR11108">
    <property type="entry name" value="FERROCHELATASE"/>
    <property type="match status" value="1"/>
</dbReference>
<reference evidence="9 10" key="1">
    <citation type="journal article" date="2023" name="Int. J. Syst. Evol. Microbiol.">
        <title>Ligilactobacillus ubinensis sp. nov., a novel species isolated from the wild ferment of a durian fruit (Durio zibethinus).</title>
        <authorList>
            <person name="Heng Y.C."/>
            <person name="Menon N."/>
            <person name="Chen B."/>
            <person name="Loo B.Z.L."/>
            <person name="Wong G.W.J."/>
            <person name="Lim A.C.H."/>
            <person name="Silvaraju S."/>
            <person name="Kittelmann S."/>
        </authorList>
    </citation>
    <scope>NUCLEOTIDE SEQUENCE [LARGE SCALE GENOMIC DNA]</scope>
    <source>
        <strain evidence="9 10">WILCCON 0076</strain>
    </source>
</reference>
<name>A0A9X2JLN6_9LACO</name>
<dbReference type="CDD" id="cd00419">
    <property type="entry name" value="Ferrochelatase_C"/>
    <property type="match status" value="1"/>
</dbReference>
<dbReference type="PANTHER" id="PTHR11108:SF1">
    <property type="entry name" value="FERROCHELATASE, MITOCHONDRIAL"/>
    <property type="match status" value="1"/>
</dbReference>
<evidence type="ECO:0000256" key="4">
    <source>
        <dbReference type="ARBA" id="ARBA00023239"/>
    </source>
</evidence>
<comment type="pathway">
    <text evidence="1 7 8">Porphyrin-containing compound metabolism; protoheme biosynthesis.</text>
</comment>
<comment type="subcellular location">
    <subcellularLocation>
        <location evidence="7 8">Cytoplasm</location>
    </subcellularLocation>
</comment>
<proteinExistence type="inferred from homology"/>
<dbReference type="CDD" id="cd03411">
    <property type="entry name" value="Ferrochelatase_N"/>
    <property type="match status" value="1"/>
</dbReference>
<organism evidence="9 10">
    <name type="scientific">Ligilactobacillus ubinensis</name>
    <dbReference type="NCBI Taxonomy" id="2876789"/>
    <lineage>
        <taxon>Bacteria</taxon>
        <taxon>Bacillati</taxon>
        <taxon>Bacillota</taxon>
        <taxon>Bacilli</taxon>
        <taxon>Lactobacillales</taxon>
        <taxon>Lactobacillaceae</taxon>
        <taxon>Ligilactobacillus</taxon>
    </lineage>
</organism>
<keyword evidence="4 7" id="KW-0456">Lyase</keyword>
<evidence type="ECO:0000256" key="3">
    <source>
        <dbReference type="ARBA" id="ARBA00023133"/>
    </source>
</evidence>
<comment type="caution">
    <text evidence="9">The sequence shown here is derived from an EMBL/GenBank/DDBJ whole genome shotgun (WGS) entry which is preliminary data.</text>
</comment>
<keyword evidence="2 7" id="KW-0408">Iron</keyword>
<gene>
    <name evidence="9" type="primary">hemH</name>
    <name evidence="7" type="synonym">cpfC</name>
    <name evidence="9" type="ORF">LB941_05540</name>
</gene>
<dbReference type="AlphaFoldDB" id="A0A9X2JLN6"/>
<dbReference type="InterPro" id="IPR001015">
    <property type="entry name" value="Ferrochelatase"/>
</dbReference>
<dbReference type="GO" id="GO:0005737">
    <property type="term" value="C:cytoplasm"/>
    <property type="evidence" value="ECO:0007669"/>
    <property type="project" value="UniProtKB-SubCell"/>
</dbReference>
<evidence type="ECO:0000256" key="5">
    <source>
        <dbReference type="ARBA" id="ARBA00023244"/>
    </source>
</evidence>
<dbReference type="InterPro" id="IPR033659">
    <property type="entry name" value="Ferrochelatase_N"/>
</dbReference>
<evidence type="ECO:0000256" key="7">
    <source>
        <dbReference type="HAMAP-Rule" id="MF_00323"/>
    </source>
</evidence>
<dbReference type="Pfam" id="PF00762">
    <property type="entry name" value="Ferrochelatase"/>
    <property type="match status" value="1"/>
</dbReference>
<dbReference type="GO" id="GO:0004325">
    <property type="term" value="F:ferrochelatase activity"/>
    <property type="evidence" value="ECO:0007669"/>
    <property type="project" value="UniProtKB-UniRule"/>
</dbReference>
<evidence type="ECO:0000313" key="10">
    <source>
        <dbReference type="Proteomes" id="UP001139006"/>
    </source>
</evidence>
<dbReference type="EMBL" id="JAIULA010000008">
    <property type="protein sequence ID" value="MCP0886800.1"/>
    <property type="molecule type" value="Genomic_DNA"/>
</dbReference>
<evidence type="ECO:0000256" key="8">
    <source>
        <dbReference type="RuleBase" id="RU000607"/>
    </source>
</evidence>
<comment type="similarity">
    <text evidence="7 8">Belongs to the ferrochelatase family.</text>
</comment>